<comment type="subcellular location">
    <subcellularLocation>
        <location evidence="1 6">Nucleus</location>
    </subcellularLocation>
</comment>
<sequence length="932" mass="106521">MLTALVLQLIQCVVYLPDRLQLETKENTKEEVEEIEKKDNTVNVDRDVFIVNKYETATRTAANFLSVFLNKCGSKSEEIDYRPLFENFVQDLLTTVNKPEWPATELLLSLLGKLLVTNFVNKGIDMSLRVASLDYLGVVAARLRKDAVISQQRLGTIDQIIQEIKSEEQRELEEHGGDKKLFRQEKTDLDPEEERTQFLQRVLLDYLAVSGHNDQALTYARHFYLAQWYRDTTGSVGSSGEDEVEKNVEIQGDWGDCDIINKLKPLPFNIIGGVSKRSAESSIAIRTKAMKCLTMVVEADPSVLGRVDMQRGVKHSFLDHSTSVREAAVDLVGKFVLSCPDLIDKYYDMLSARILDTGVSVRKRVIKILKDICMESPEFPKIPEICVKMIRRVNDEEGIRKLVMEVFQNMWFTPIRERPNLDSAALLRKVMNITDVVAASRDMGLEWFEQLLLSTQGDYQIISSVARTLELVVPLMEHPSETFLAQLEEDSVKLILQHDRTVVASCLSCLGSVVNNVTRNFKLIRDCFKKYYGHLTDYKKIYEKEPENPMLVKCRPFFRRALFTVGLLLRHFDFMDKDVINGLPVLNNIEMYLEEEERRMIKQDQEWAKLSKQENLKEMGDVSSGMASTVIQLYLKEILESFLHPNIGVRHAALKVIQLILAQGLVHPVQGLIPNGIQNQNEHGELNPQTGTITVPSYLEEEEDEDEEVLLARVPEDTTTLQDCITASQGCFFCCLKITQYSPSESAKIYEKAVSRKSHSCFDPKATILKLKQGSPPSVLDEASRKALVDQYLDFKQLMLKFDPDDADDDEIQLKTPTIKAGADEVVMVESSDNTAIHIVLPPQPQIQSLPQQQSLVFQTGYNEQKDIPHKIPKLTIVPPRPPEVKETRHHRSHKSHRLEKHKKHRHKKKRRRYGDDEENSEHEFSDPDFLV</sequence>
<keyword evidence="5 6" id="KW-0131">Cell cycle</keyword>
<feature type="region of interest" description="Disordered" evidence="8">
    <location>
        <begin position="868"/>
        <end position="932"/>
    </location>
</feature>
<dbReference type="EMBL" id="OC318070">
    <property type="protein sequence ID" value="CAD7400415.1"/>
    <property type="molecule type" value="Genomic_DNA"/>
</dbReference>
<dbReference type="Gene3D" id="1.25.10.10">
    <property type="entry name" value="Leucine-rich Repeat Variant"/>
    <property type="match status" value="1"/>
</dbReference>
<dbReference type="GO" id="GO:0061775">
    <property type="term" value="F:cohesin loader activity"/>
    <property type="evidence" value="ECO:0007669"/>
    <property type="project" value="InterPro"/>
</dbReference>
<dbReference type="GO" id="GO:0090694">
    <property type="term" value="C:Scc2-Scc4 cohesin loading complex"/>
    <property type="evidence" value="ECO:0007669"/>
    <property type="project" value="TreeGrafter"/>
</dbReference>
<dbReference type="Pfam" id="PF12765">
    <property type="entry name" value="Cohesin_HEAT"/>
    <property type="match status" value="1"/>
</dbReference>
<name>A0A7R9CPS7_TIMCR</name>
<dbReference type="GO" id="GO:0140588">
    <property type="term" value="P:chromatin looping"/>
    <property type="evidence" value="ECO:0007669"/>
    <property type="project" value="InterPro"/>
</dbReference>
<evidence type="ECO:0000256" key="8">
    <source>
        <dbReference type="SAM" id="MobiDB-lite"/>
    </source>
</evidence>
<keyword evidence="9" id="KW-0732">Signal</keyword>
<dbReference type="PANTHER" id="PTHR21704">
    <property type="entry name" value="NIPPED-B-LIKE PROTEIN DELANGIN SCC2-RELATED"/>
    <property type="match status" value="1"/>
</dbReference>
<feature type="coiled-coil region" evidence="7">
    <location>
        <begin position="586"/>
        <end position="613"/>
    </location>
</feature>
<reference evidence="11" key="1">
    <citation type="submission" date="2020-11" db="EMBL/GenBank/DDBJ databases">
        <authorList>
            <person name="Tran Van P."/>
        </authorList>
    </citation>
    <scope>NUCLEOTIDE SEQUENCE</scope>
</reference>
<evidence type="ECO:0000256" key="9">
    <source>
        <dbReference type="SAM" id="SignalP"/>
    </source>
</evidence>
<comment type="similarity">
    <text evidence="2 6">Belongs to the SCC2/Nipped-B family.</text>
</comment>
<evidence type="ECO:0000256" key="6">
    <source>
        <dbReference type="RuleBase" id="RU364107"/>
    </source>
</evidence>
<proteinExistence type="inferred from homology"/>
<accession>A0A7R9CPS7</accession>
<dbReference type="InterPro" id="IPR016024">
    <property type="entry name" value="ARM-type_fold"/>
</dbReference>
<dbReference type="GO" id="GO:1990414">
    <property type="term" value="P:replication-born double-strand break repair via sister chromatid exchange"/>
    <property type="evidence" value="ECO:0007669"/>
    <property type="project" value="TreeGrafter"/>
</dbReference>
<gene>
    <name evidence="11" type="ORF">TCEB3V08_LOCUS5513</name>
</gene>
<evidence type="ECO:0000256" key="2">
    <source>
        <dbReference type="ARBA" id="ARBA00009252"/>
    </source>
</evidence>
<dbReference type="InterPro" id="IPR026003">
    <property type="entry name" value="Cohesin_HEAT"/>
</dbReference>
<organism evidence="11">
    <name type="scientific">Timema cristinae</name>
    <name type="common">Walking stick</name>
    <dbReference type="NCBI Taxonomy" id="61476"/>
    <lineage>
        <taxon>Eukaryota</taxon>
        <taxon>Metazoa</taxon>
        <taxon>Ecdysozoa</taxon>
        <taxon>Arthropoda</taxon>
        <taxon>Hexapoda</taxon>
        <taxon>Insecta</taxon>
        <taxon>Pterygota</taxon>
        <taxon>Neoptera</taxon>
        <taxon>Polyneoptera</taxon>
        <taxon>Phasmatodea</taxon>
        <taxon>Timematodea</taxon>
        <taxon>Timematoidea</taxon>
        <taxon>Timematidae</taxon>
        <taxon>Timema</taxon>
    </lineage>
</organism>
<dbReference type="GO" id="GO:0034087">
    <property type="term" value="P:establishment of mitotic sister chromatid cohesion"/>
    <property type="evidence" value="ECO:0007669"/>
    <property type="project" value="TreeGrafter"/>
</dbReference>
<feature type="compositionally biased region" description="Basic residues" evidence="8">
    <location>
        <begin position="888"/>
        <end position="913"/>
    </location>
</feature>
<dbReference type="GO" id="GO:0071169">
    <property type="term" value="P:establishment of protein localization to chromatin"/>
    <property type="evidence" value="ECO:0007669"/>
    <property type="project" value="TreeGrafter"/>
</dbReference>
<dbReference type="GO" id="GO:0010468">
    <property type="term" value="P:regulation of gene expression"/>
    <property type="evidence" value="ECO:0007669"/>
    <property type="project" value="InterPro"/>
</dbReference>
<dbReference type="InterPro" id="IPR011989">
    <property type="entry name" value="ARM-like"/>
</dbReference>
<keyword evidence="4 6" id="KW-0539">Nucleus</keyword>
<protein>
    <recommendedName>
        <fullName evidence="6">Nipped-B protein</fullName>
    </recommendedName>
</protein>
<feature type="domain" description="Sister chromatid cohesion C-terminal" evidence="10">
    <location>
        <begin position="627"/>
        <end position="670"/>
    </location>
</feature>
<evidence type="ECO:0000256" key="7">
    <source>
        <dbReference type="SAM" id="Coils"/>
    </source>
</evidence>
<dbReference type="PANTHER" id="PTHR21704:SF18">
    <property type="entry name" value="NIPPED-B-LIKE PROTEIN"/>
    <property type="match status" value="1"/>
</dbReference>
<dbReference type="InterPro" id="IPR024986">
    <property type="entry name" value="Nipped-B_C"/>
</dbReference>
<evidence type="ECO:0000313" key="11">
    <source>
        <dbReference type="EMBL" id="CAD7400415.1"/>
    </source>
</evidence>
<dbReference type="Pfam" id="PF12830">
    <property type="entry name" value="Nipped-B_C"/>
    <property type="match status" value="1"/>
</dbReference>
<evidence type="ECO:0000256" key="3">
    <source>
        <dbReference type="ARBA" id="ARBA00022737"/>
    </source>
</evidence>
<keyword evidence="7" id="KW-0175">Coiled coil</keyword>
<feature type="signal peptide" evidence="9">
    <location>
        <begin position="1"/>
        <end position="15"/>
    </location>
</feature>
<evidence type="ECO:0000256" key="4">
    <source>
        <dbReference type="ARBA" id="ARBA00023242"/>
    </source>
</evidence>
<dbReference type="InterPro" id="IPR033031">
    <property type="entry name" value="Scc2/Nipped-B"/>
</dbReference>
<evidence type="ECO:0000256" key="5">
    <source>
        <dbReference type="ARBA" id="ARBA00023306"/>
    </source>
</evidence>
<keyword evidence="3 6" id="KW-0677">Repeat</keyword>
<dbReference type="SUPFAM" id="SSF48371">
    <property type="entry name" value="ARM repeat"/>
    <property type="match status" value="1"/>
</dbReference>
<dbReference type="GO" id="GO:0003682">
    <property type="term" value="F:chromatin binding"/>
    <property type="evidence" value="ECO:0007669"/>
    <property type="project" value="TreeGrafter"/>
</dbReference>
<evidence type="ECO:0000256" key="1">
    <source>
        <dbReference type="ARBA" id="ARBA00004123"/>
    </source>
</evidence>
<evidence type="ECO:0000259" key="10">
    <source>
        <dbReference type="Pfam" id="PF12830"/>
    </source>
</evidence>
<feature type="chain" id="PRO_5031393012" description="Nipped-B protein" evidence="9">
    <location>
        <begin position="16"/>
        <end position="932"/>
    </location>
</feature>
<dbReference type="AlphaFoldDB" id="A0A7R9CPS7"/>
<dbReference type="CDD" id="cd23958">
    <property type="entry name" value="SCC2"/>
    <property type="match status" value="1"/>
</dbReference>